<name>A0AAW0B7G0_9AGAR</name>
<sequence length="1233" mass="136179">MREPLSLSRNSSNSSSPAAGERFVGPGRVGLVETEIGALSGSTDVERECHIPLGAGEELVDPFRVPLLMQMPWFTDIVTSGRDRLSMLPRDLHAMATSLLTQFRETHNRAPCRDIIMNQATLTPNQKSAGSLVSILFGLRFLDVASIVNGLETRGCEDPLDLAFERPSIPRTVFEGQTGKLRGIASLCENQGWPRVLSDIHTHMLSSGPVADPTLHPDEMAGSSKRQLLITAFRQLDSISQRDTNLMLVKALHNMESTAFFINYMLQGHFDFPHLWKTLVNELKSAANTEGVPCQIASNLPPITRLRQPLFLALAVSPLILLCDITPMSTNLTRLHMLRAWYHYGNDRPAVLRKVEGMLWRELFRMARGEVTSAVALQTFMGHALPLVSLARSEQDFFNPRHGIPATMPVGLSYVSTESPLDPLDRTSPLQQHARIEELVSNESYVSGEDTDEDILSTGSSMEGALLLSSAINVGSSLDCDTFRQWALPVVDSRDMFGTEGFYQDSVVSNASLQRALGGGDMDVSSILTLGHVLSASTGVHIGTAGFPDFQTIGPASVTPSNLWSGSASSVSVAQVPEDNEPSHPEPPAEPVLVHAPGSCNKGLDAVDVLGKPANSKAKKKGAVFRRAKGNRIVFEDWREHLVGDGYILVSPMGVQTAYWPRSYHTRELALISQLLSRSNSYQHLSGNQSLFLKVTLSFDKALSDEELLRSAGGSPVQGLCVLDRSEYCKLDLENGLSLLLDSKIILMRSSTGNVSVTRELLNEIGSCSTVRECIDLSFRWTDPAVKDVPASASFLDLLAQIERGRKGYSFYFPAIPRRNEKYTTPSLSTNVFSHRYTAGFPGYEISEDTSPSRSNWHFVAPANVLHHGDVSPNGFNTEIHVEAGVVLAFFGQCEDALFLAHHDSFTSSRAELHDFSRVQGVLVFAGEKIVFGPGVPYYLLTVEPSICHGSHFYTTATMERSYWSVIHHFLAADFNNSSFVDQDHDMICRIVLHWHDAIVRFPTEYLRGCREQRGIVHHVPNILSVDGVIQLFSLSAFVLIAGVFTRERRASDSEWRRLHDLYSRCRSAFQEIFSTLDVNVAFWKGDRRSLFGVADLWNFYIIQQCGAFLALVGKLRHGESLLEAVKASFRLDLGDEDGVLEAVDSILEGSKFVFDKNTEWSLTLEDCSSFAWCLVDDLKSGYTMKVAPEALKRGLCSSEVRCGYVLSGQGGVKRRRVLANKNVSSPVRIIKT</sequence>
<gene>
    <name evidence="2" type="ORF">VNI00_017673</name>
</gene>
<feature type="region of interest" description="Disordered" evidence="1">
    <location>
        <begin position="1"/>
        <end position="24"/>
    </location>
</feature>
<accession>A0AAW0B7G0</accession>
<evidence type="ECO:0000256" key="1">
    <source>
        <dbReference type="SAM" id="MobiDB-lite"/>
    </source>
</evidence>
<keyword evidence="3" id="KW-1185">Reference proteome</keyword>
<evidence type="ECO:0000313" key="2">
    <source>
        <dbReference type="EMBL" id="KAK7020635.1"/>
    </source>
</evidence>
<dbReference type="AlphaFoldDB" id="A0AAW0B7G0"/>
<dbReference type="Proteomes" id="UP001383192">
    <property type="component" value="Unassembled WGS sequence"/>
</dbReference>
<reference evidence="2 3" key="1">
    <citation type="submission" date="2024-01" db="EMBL/GenBank/DDBJ databases">
        <title>A draft genome for a cacao thread blight-causing isolate of Paramarasmius palmivorus.</title>
        <authorList>
            <person name="Baruah I.K."/>
            <person name="Bukari Y."/>
            <person name="Amoako-Attah I."/>
            <person name="Meinhardt L.W."/>
            <person name="Bailey B.A."/>
            <person name="Cohen S.P."/>
        </authorList>
    </citation>
    <scope>NUCLEOTIDE SEQUENCE [LARGE SCALE GENOMIC DNA]</scope>
    <source>
        <strain evidence="2 3">GH-12</strain>
    </source>
</reference>
<protein>
    <submittedName>
        <fullName evidence="2">Uncharacterized protein</fullName>
    </submittedName>
</protein>
<organism evidence="2 3">
    <name type="scientific">Paramarasmius palmivorus</name>
    <dbReference type="NCBI Taxonomy" id="297713"/>
    <lineage>
        <taxon>Eukaryota</taxon>
        <taxon>Fungi</taxon>
        <taxon>Dikarya</taxon>
        <taxon>Basidiomycota</taxon>
        <taxon>Agaricomycotina</taxon>
        <taxon>Agaricomycetes</taxon>
        <taxon>Agaricomycetidae</taxon>
        <taxon>Agaricales</taxon>
        <taxon>Marasmiineae</taxon>
        <taxon>Marasmiaceae</taxon>
        <taxon>Paramarasmius</taxon>
    </lineage>
</organism>
<feature type="region of interest" description="Disordered" evidence="1">
    <location>
        <begin position="569"/>
        <end position="590"/>
    </location>
</feature>
<comment type="caution">
    <text evidence="2">The sequence shown here is derived from an EMBL/GenBank/DDBJ whole genome shotgun (WGS) entry which is preliminary data.</text>
</comment>
<dbReference type="EMBL" id="JAYKXP010000184">
    <property type="protein sequence ID" value="KAK7020635.1"/>
    <property type="molecule type" value="Genomic_DNA"/>
</dbReference>
<evidence type="ECO:0000313" key="3">
    <source>
        <dbReference type="Proteomes" id="UP001383192"/>
    </source>
</evidence>
<feature type="compositionally biased region" description="Low complexity" evidence="1">
    <location>
        <begin position="1"/>
        <end position="16"/>
    </location>
</feature>
<proteinExistence type="predicted"/>